<feature type="chain" id="PRO_5013055242" evidence="1">
    <location>
        <begin position="23"/>
        <end position="342"/>
    </location>
</feature>
<feature type="signal peptide" evidence="1">
    <location>
        <begin position="1"/>
        <end position="22"/>
    </location>
</feature>
<protein>
    <submittedName>
        <fullName evidence="2">Uncharacterized protein</fullName>
    </submittedName>
</protein>
<dbReference type="AlphaFoldDB" id="A0A250IHM6"/>
<evidence type="ECO:0000313" key="3">
    <source>
        <dbReference type="Proteomes" id="UP000217289"/>
    </source>
</evidence>
<sequence length="342" mass="36647">MRHLLAGTVAVSALVWTGNASAAEGACGSTAAGWNAPNGAVVFSRGEGPIRPVMDAIGEYRTHSMLSHGPGGSTSHATLATPTQTDWPGVCTKPINGNHLQYGYPGLEQINQGGAYHSLYSEGGGVEWIGWQQGNPTQAALIGDSIWYNHPFVTDRSRADSGQTIDRPLWHNMRVNYSLYQYRDLQSVHDMPGDAANNGMVCSTFLAYAHHYAGRGHVTPYTYSHGQIANASNALYAGVYNQCKASLGWFLNAALTVACPFYNVCGNAGNQVANCMSTNSCDSSSASPWKGVRDDPNATATSISPDRIGGWGVHSMHNTIWGPDYSHQLQWNSGGNVYGCWQ</sequence>
<keyword evidence="1" id="KW-0732">Signal</keyword>
<dbReference type="Proteomes" id="UP000217289">
    <property type="component" value="Chromosome"/>
</dbReference>
<dbReference type="OrthoDB" id="5378541at2"/>
<gene>
    <name evidence="2" type="ORF">MEBOL_003897</name>
</gene>
<accession>A0A250IHM6</accession>
<keyword evidence="3" id="KW-1185">Reference proteome</keyword>
<name>A0A250IHM6_9BACT</name>
<proteinExistence type="predicted"/>
<evidence type="ECO:0000313" key="2">
    <source>
        <dbReference type="EMBL" id="ATB30436.1"/>
    </source>
</evidence>
<organism evidence="2 3">
    <name type="scientific">Melittangium boletus DSM 14713</name>
    <dbReference type="NCBI Taxonomy" id="1294270"/>
    <lineage>
        <taxon>Bacteria</taxon>
        <taxon>Pseudomonadati</taxon>
        <taxon>Myxococcota</taxon>
        <taxon>Myxococcia</taxon>
        <taxon>Myxococcales</taxon>
        <taxon>Cystobacterineae</taxon>
        <taxon>Archangiaceae</taxon>
        <taxon>Melittangium</taxon>
    </lineage>
</organism>
<dbReference type="KEGG" id="mbd:MEBOL_003897"/>
<reference evidence="2 3" key="1">
    <citation type="submission" date="2017-06" db="EMBL/GenBank/DDBJ databases">
        <authorList>
            <person name="Kim H.J."/>
            <person name="Triplett B.A."/>
        </authorList>
    </citation>
    <scope>NUCLEOTIDE SEQUENCE [LARGE SCALE GENOMIC DNA]</scope>
    <source>
        <strain evidence="2 3">DSM 14713</strain>
    </source>
</reference>
<dbReference type="EMBL" id="CP022163">
    <property type="protein sequence ID" value="ATB30436.1"/>
    <property type="molecule type" value="Genomic_DNA"/>
</dbReference>
<evidence type="ECO:0000256" key="1">
    <source>
        <dbReference type="SAM" id="SignalP"/>
    </source>
</evidence>